<evidence type="ECO:0000313" key="5">
    <source>
        <dbReference type="EMBL" id="GLB66507.1"/>
    </source>
</evidence>
<keyword evidence="3" id="KW-0732">Signal</keyword>
<dbReference type="InterPro" id="IPR015168">
    <property type="entry name" value="SsuA/THI5"/>
</dbReference>
<comment type="subcellular location">
    <subcellularLocation>
        <location evidence="1">Periplasm</location>
    </subcellularLocation>
</comment>
<proteinExistence type="inferred from homology"/>
<protein>
    <recommendedName>
        <fullName evidence="4">Solute-binding protein family 3/N-terminal domain-containing protein</fullName>
    </recommendedName>
</protein>
<dbReference type="SUPFAM" id="SSF53850">
    <property type="entry name" value="Periplasmic binding protein-like II"/>
    <property type="match status" value="1"/>
</dbReference>
<dbReference type="PANTHER" id="PTHR30024:SF47">
    <property type="entry name" value="TAURINE-BINDING PERIPLASMIC PROTEIN"/>
    <property type="match status" value="1"/>
</dbReference>
<sequence length="322" mass="33263">MTLLAGVSALGLAACGSGSPSGGEAPQGSASAGAGDLTKVTVGVIPIVDTAPLYLGEEKGFFKEEGLDLDIQTVAGGAAAIPAVVSGGFDFSFGNVVSVMVANDKGLDIKLVANGNSTSGDTKKDFSGVVVKEDSDIKSPKDLAGKTVSVNTLANIGDTTIRSVVEADGGDPDSIKFVEVGFPDAPAALANGQVDAAWILDPFLSKAVADGGRVLSYNFADFDPNLDISGYFTTGDKVSSDPELVAKFQSAMNKSLEYAQENPQEVRDIVGTYTKIEEADRAEMALPTFRKDFNMEAAQKLADAAVKYGTLSKEPDLGAIYP</sequence>
<dbReference type="Pfam" id="PF09084">
    <property type="entry name" value="NMT1"/>
    <property type="match status" value="1"/>
</dbReference>
<evidence type="ECO:0000256" key="3">
    <source>
        <dbReference type="ARBA" id="ARBA00022729"/>
    </source>
</evidence>
<comment type="similarity">
    <text evidence="2">Belongs to the bacterial solute-binding protein SsuA/TauA family.</text>
</comment>
<comment type="caution">
    <text evidence="5">The sequence shown here is derived from an EMBL/GenBank/DDBJ whole genome shotgun (WGS) entry which is preliminary data.</text>
</comment>
<keyword evidence="6" id="KW-1185">Reference proteome</keyword>
<gene>
    <name evidence="5" type="ORF">AHIS1636_09460</name>
</gene>
<evidence type="ECO:0000313" key="6">
    <source>
        <dbReference type="Proteomes" id="UP001209654"/>
    </source>
</evidence>
<name>A0ABQ5MR99_9MICC</name>
<accession>A0ABQ5MR99</accession>
<dbReference type="CDD" id="cd13652">
    <property type="entry name" value="PBP2_ThiY_THI5_like_1"/>
    <property type="match status" value="1"/>
</dbReference>
<dbReference type="SMART" id="SM00062">
    <property type="entry name" value="PBPb"/>
    <property type="match status" value="1"/>
</dbReference>
<dbReference type="Proteomes" id="UP001209654">
    <property type="component" value="Unassembled WGS sequence"/>
</dbReference>
<feature type="domain" description="Solute-binding protein family 3/N-terminal" evidence="4">
    <location>
        <begin position="39"/>
        <end position="262"/>
    </location>
</feature>
<evidence type="ECO:0000259" key="4">
    <source>
        <dbReference type="SMART" id="SM00062"/>
    </source>
</evidence>
<evidence type="ECO:0000256" key="1">
    <source>
        <dbReference type="ARBA" id="ARBA00004418"/>
    </source>
</evidence>
<dbReference type="PANTHER" id="PTHR30024">
    <property type="entry name" value="ALIPHATIC SULFONATES-BINDING PROTEIN-RELATED"/>
    <property type="match status" value="1"/>
</dbReference>
<evidence type="ECO:0000256" key="2">
    <source>
        <dbReference type="ARBA" id="ARBA00010742"/>
    </source>
</evidence>
<dbReference type="InterPro" id="IPR001638">
    <property type="entry name" value="Solute-binding_3/MltF_N"/>
</dbReference>
<dbReference type="EMBL" id="BRVS01000004">
    <property type="protein sequence ID" value="GLB66507.1"/>
    <property type="molecule type" value="Genomic_DNA"/>
</dbReference>
<dbReference type="Gene3D" id="3.40.190.10">
    <property type="entry name" value="Periplasmic binding protein-like II"/>
    <property type="match status" value="2"/>
</dbReference>
<organism evidence="5 6">
    <name type="scientific">Arthrobacter mangrovi</name>
    <dbReference type="NCBI Taxonomy" id="2966350"/>
    <lineage>
        <taxon>Bacteria</taxon>
        <taxon>Bacillati</taxon>
        <taxon>Actinomycetota</taxon>
        <taxon>Actinomycetes</taxon>
        <taxon>Micrococcales</taxon>
        <taxon>Micrococcaceae</taxon>
        <taxon>Arthrobacter</taxon>
    </lineage>
</organism>
<reference evidence="5 6" key="1">
    <citation type="journal article" date="2023" name="Int. J. Syst. Evol. Microbiol.">
        <title>Arthrobacter mangrovi sp. nov., an actinobacterium isolated from the rhizosphere of a mangrove.</title>
        <authorList>
            <person name="Hamada M."/>
            <person name="Saitou S."/>
            <person name="Enomoto N."/>
            <person name="Nanri K."/>
            <person name="Hidaka K."/>
            <person name="Miura T."/>
            <person name="Tamura T."/>
        </authorList>
    </citation>
    <scope>NUCLEOTIDE SEQUENCE [LARGE SCALE GENOMIC DNA]</scope>
    <source>
        <strain evidence="5 6">NBRC 112813</strain>
    </source>
</reference>